<dbReference type="Pfam" id="PF01551">
    <property type="entry name" value="Peptidase_M23"/>
    <property type="match status" value="1"/>
</dbReference>
<proteinExistence type="predicted"/>
<evidence type="ECO:0000313" key="4">
    <source>
        <dbReference type="Proteomes" id="UP000288082"/>
    </source>
</evidence>
<dbReference type="EMBL" id="PELM01000062">
    <property type="protein sequence ID" value="RTH04363.1"/>
    <property type="molecule type" value="Genomic_DNA"/>
</dbReference>
<dbReference type="Proteomes" id="UP000288082">
    <property type="component" value="Unassembled WGS sequence"/>
</dbReference>
<feature type="transmembrane region" description="Helical" evidence="1">
    <location>
        <begin position="37"/>
        <end position="59"/>
    </location>
</feature>
<dbReference type="InterPro" id="IPR050570">
    <property type="entry name" value="Cell_wall_metabolism_enzyme"/>
</dbReference>
<dbReference type="InterPro" id="IPR016047">
    <property type="entry name" value="M23ase_b-sheet_dom"/>
</dbReference>
<keyword evidence="1" id="KW-0472">Membrane</keyword>
<protein>
    <submittedName>
        <fullName evidence="3">Peptidase M23</fullName>
    </submittedName>
</protein>
<reference evidence="3 4" key="1">
    <citation type="journal article" date="2019" name="Extremophiles">
        <title>Biogeography of thermophiles and predominance of Thermus scotoductus in domestic water heaters.</title>
        <authorList>
            <person name="Wilpiszeski R.L."/>
            <person name="Zhang Z."/>
            <person name="House C.H."/>
        </authorList>
    </citation>
    <scope>NUCLEOTIDE SEQUENCE [LARGE SCALE GENOMIC DNA]</scope>
    <source>
        <strain evidence="3 4">38_S38</strain>
    </source>
</reference>
<dbReference type="GO" id="GO:0004222">
    <property type="term" value="F:metalloendopeptidase activity"/>
    <property type="evidence" value="ECO:0007669"/>
    <property type="project" value="TreeGrafter"/>
</dbReference>
<dbReference type="InterPro" id="IPR011055">
    <property type="entry name" value="Dup_hybrid_motif"/>
</dbReference>
<evidence type="ECO:0000256" key="1">
    <source>
        <dbReference type="SAM" id="Phobius"/>
    </source>
</evidence>
<dbReference type="PANTHER" id="PTHR21666:SF270">
    <property type="entry name" value="MUREIN HYDROLASE ACTIVATOR ENVC"/>
    <property type="match status" value="1"/>
</dbReference>
<keyword evidence="1" id="KW-0812">Transmembrane</keyword>
<dbReference type="RefSeq" id="WP_126187141.1">
    <property type="nucleotide sequence ID" value="NZ_PELM01000062.1"/>
</dbReference>
<comment type="caution">
    <text evidence="3">The sequence shown here is derived from an EMBL/GenBank/DDBJ whole genome shotgun (WGS) entry which is preliminary data.</text>
</comment>
<accession>A0A430RAD4</accession>
<dbReference type="Gene3D" id="2.70.70.10">
    <property type="entry name" value="Glucose Permease (Domain IIA)"/>
    <property type="match status" value="1"/>
</dbReference>
<dbReference type="CDD" id="cd12797">
    <property type="entry name" value="M23_peptidase"/>
    <property type="match status" value="1"/>
</dbReference>
<feature type="domain" description="M23ase beta-sheet core" evidence="2">
    <location>
        <begin position="178"/>
        <end position="273"/>
    </location>
</feature>
<keyword evidence="1" id="KW-1133">Transmembrane helix</keyword>
<evidence type="ECO:0000313" key="3">
    <source>
        <dbReference type="EMBL" id="RTH04363.1"/>
    </source>
</evidence>
<sequence>MRLPPWLEKGSYLALLYSLLLEFLVPELKKVWAIKLGLYLAYAILLLYLLIWVLQFLMWPLHLVLKRRYTSAAISLISLPLRLISPPMLATSLLQLIGELAVRARYRFRPPTPEAYRQQVSYTLPFKGVWWVGNGGPGASTSHSWHLVGQRYAYDFLITDESGKTYRHDGWRLEDYYAFGAPVLAPADGVVVAVQNRHHDCPWPGVLDPFAWSILGNYVLIRHADNEYSLLAHLRRGSVKVRPGDRVLRGQIVGECGNSGNSSEPHLHFQVQDHPNFFLAASLPVRYSRWSRVKGEDCQRVEKGFPVRGEHVANCESAPNP</sequence>
<name>A0A430RAD4_THESC</name>
<organism evidence="3 4">
    <name type="scientific">Thermus scotoductus</name>
    <dbReference type="NCBI Taxonomy" id="37636"/>
    <lineage>
        <taxon>Bacteria</taxon>
        <taxon>Thermotogati</taxon>
        <taxon>Deinococcota</taxon>
        <taxon>Deinococci</taxon>
        <taxon>Thermales</taxon>
        <taxon>Thermaceae</taxon>
        <taxon>Thermus</taxon>
    </lineage>
</organism>
<dbReference type="AlphaFoldDB" id="A0A430RAD4"/>
<dbReference type="SUPFAM" id="SSF51261">
    <property type="entry name" value="Duplicated hybrid motif"/>
    <property type="match status" value="1"/>
</dbReference>
<evidence type="ECO:0000259" key="2">
    <source>
        <dbReference type="Pfam" id="PF01551"/>
    </source>
</evidence>
<dbReference type="PANTHER" id="PTHR21666">
    <property type="entry name" value="PEPTIDASE-RELATED"/>
    <property type="match status" value="1"/>
</dbReference>
<gene>
    <name evidence="3" type="ORF">CSW50_02880</name>
</gene>